<evidence type="ECO:0000313" key="1">
    <source>
        <dbReference type="EMBL" id="APZ90810.1"/>
    </source>
</evidence>
<reference evidence="1 2" key="1">
    <citation type="journal article" date="2016" name="Front. Microbiol.">
        <title>Fuerstia marisgermanicae gen. nov., sp. nov., an Unusual Member of the Phylum Planctomycetes from the German Wadden Sea.</title>
        <authorList>
            <person name="Kohn T."/>
            <person name="Heuer A."/>
            <person name="Jogler M."/>
            <person name="Vollmers J."/>
            <person name="Boedeker C."/>
            <person name="Bunk B."/>
            <person name="Rast P."/>
            <person name="Borchert D."/>
            <person name="Glockner I."/>
            <person name="Freese H.M."/>
            <person name="Klenk H.P."/>
            <person name="Overmann J."/>
            <person name="Kaster A.K."/>
            <person name="Rohde M."/>
            <person name="Wiegand S."/>
            <person name="Jogler C."/>
        </authorList>
    </citation>
    <scope>NUCLEOTIDE SEQUENCE [LARGE SCALE GENOMIC DNA]</scope>
    <source>
        <strain evidence="1 2">NH11</strain>
    </source>
</reference>
<sequence length="69" mass="7423">MAPFPVLGSAPKLTYKVNEQKRTVPLTVPAVKRDSAKGALDWALHSASLVIVCTGPSPKIVYSYLNQVV</sequence>
<name>A0A1P8W9T3_9PLAN</name>
<protein>
    <submittedName>
        <fullName evidence="1">Uncharacterized protein</fullName>
    </submittedName>
</protein>
<dbReference type="AlphaFoldDB" id="A0A1P8W9T3"/>
<keyword evidence="2" id="KW-1185">Reference proteome</keyword>
<dbReference type="STRING" id="1891926.Fuma_00394"/>
<dbReference type="KEGG" id="fmr:Fuma_00394"/>
<accession>A0A1P8W9T3</accession>
<organism evidence="1 2">
    <name type="scientific">Fuerstiella marisgermanici</name>
    <dbReference type="NCBI Taxonomy" id="1891926"/>
    <lineage>
        <taxon>Bacteria</taxon>
        <taxon>Pseudomonadati</taxon>
        <taxon>Planctomycetota</taxon>
        <taxon>Planctomycetia</taxon>
        <taxon>Planctomycetales</taxon>
        <taxon>Planctomycetaceae</taxon>
        <taxon>Fuerstiella</taxon>
    </lineage>
</organism>
<gene>
    <name evidence="1" type="ORF">Fuma_00394</name>
</gene>
<dbReference type="RefSeq" id="WP_077022655.1">
    <property type="nucleotide sequence ID" value="NZ_CP017641.1"/>
</dbReference>
<dbReference type="EMBL" id="CP017641">
    <property type="protein sequence ID" value="APZ90810.1"/>
    <property type="molecule type" value="Genomic_DNA"/>
</dbReference>
<evidence type="ECO:0000313" key="2">
    <source>
        <dbReference type="Proteomes" id="UP000187735"/>
    </source>
</evidence>
<dbReference type="Proteomes" id="UP000187735">
    <property type="component" value="Chromosome"/>
</dbReference>
<proteinExistence type="predicted"/>